<dbReference type="GO" id="GO:0000166">
    <property type="term" value="F:nucleotide binding"/>
    <property type="evidence" value="ECO:0007669"/>
    <property type="project" value="InterPro"/>
</dbReference>
<gene>
    <name evidence="6" type="ORF">KIW84_075266</name>
</gene>
<accession>A0A9D5A0V3</accession>
<dbReference type="GO" id="GO:0016020">
    <property type="term" value="C:membrane"/>
    <property type="evidence" value="ECO:0007669"/>
    <property type="project" value="UniProtKB-SubCell"/>
</dbReference>
<dbReference type="PANTHER" id="PTHR42861">
    <property type="entry name" value="CALCIUM-TRANSPORTING ATPASE"/>
    <property type="match status" value="1"/>
</dbReference>
<reference evidence="6 7" key="1">
    <citation type="journal article" date="2022" name="Nat. Genet.">
        <title>Improved pea reference genome and pan-genome highlight genomic features and evolutionary characteristics.</title>
        <authorList>
            <person name="Yang T."/>
            <person name="Liu R."/>
            <person name="Luo Y."/>
            <person name="Hu S."/>
            <person name="Wang D."/>
            <person name="Wang C."/>
            <person name="Pandey M.K."/>
            <person name="Ge S."/>
            <person name="Xu Q."/>
            <person name="Li N."/>
            <person name="Li G."/>
            <person name="Huang Y."/>
            <person name="Saxena R.K."/>
            <person name="Ji Y."/>
            <person name="Li M."/>
            <person name="Yan X."/>
            <person name="He Y."/>
            <person name="Liu Y."/>
            <person name="Wang X."/>
            <person name="Xiang C."/>
            <person name="Varshney R.K."/>
            <person name="Ding H."/>
            <person name="Gao S."/>
            <person name="Zong X."/>
        </authorList>
    </citation>
    <scope>NUCLEOTIDE SEQUENCE [LARGE SCALE GENOMIC DNA]</scope>
    <source>
        <strain evidence="6 7">cv. Zhongwan 6</strain>
    </source>
</reference>
<evidence type="ECO:0000313" key="6">
    <source>
        <dbReference type="EMBL" id="KAI5389888.1"/>
    </source>
</evidence>
<evidence type="ECO:0000256" key="2">
    <source>
        <dbReference type="ARBA" id="ARBA00022692"/>
    </source>
</evidence>
<evidence type="ECO:0000256" key="1">
    <source>
        <dbReference type="ARBA" id="ARBA00004370"/>
    </source>
</evidence>
<dbReference type="InterPro" id="IPR023299">
    <property type="entry name" value="ATPase_P-typ_cyto_dom_N"/>
</dbReference>
<comment type="subcellular location">
    <subcellularLocation>
        <location evidence="1">Membrane</location>
    </subcellularLocation>
</comment>
<dbReference type="InterPro" id="IPR018303">
    <property type="entry name" value="ATPase_P-typ_P_site"/>
</dbReference>
<dbReference type="AlphaFoldDB" id="A0A9D5A0V3"/>
<dbReference type="EMBL" id="JAMSHJ010000007">
    <property type="protein sequence ID" value="KAI5389888.1"/>
    <property type="molecule type" value="Genomic_DNA"/>
</dbReference>
<keyword evidence="3" id="KW-0460">Magnesium</keyword>
<dbReference type="Gramene" id="Psat07G0526600-T1">
    <property type="protein sequence ID" value="KAI5389888.1"/>
    <property type="gene ID" value="KIW84_075266"/>
</dbReference>
<organism evidence="6 7">
    <name type="scientific">Pisum sativum</name>
    <name type="common">Garden pea</name>
    <name type="synonym">Lathyrus oleraceus</name>
    <dbReference type="NCBI Taxonomy" id="3888"/>
    <lineage>
        <taxon>Eukaryota</taxon>
        <taxon>Viridiplantae</taxon>
        <taxon>Streptophyta</taxon>
        <taxon>Embryophyta</taxon>
        <taxon>Tracheophyta</taxon>
        <taxon>Spermatophyta</taxon>
        <taxon>Magnoliopsida</taxon>
        <taxon>eudicotyledons</taxon>
        <taxon>Gunneridae</taxon>
        <taxon>Pentapetalae</taxon>
        <taxon>rosids</taxon>
        <taxon>fabids</taxon>
        <taxon>Fabales</taxon>
        <taxon>Fabaceae</taxon>
        <taxon>Papilionoideae</taxon>
        <taxon>50 kb inversion clade</taxon>
        <taxon>NPAAA clade</taxon>
        <taxon>Hologalegina</taxon>
        <taxon>IRL clade</taxon>
        <taxon>Fabeae</taxon>
        <taxon>Lathyrus</taxon>
    </lineage>
</organism>
<dbReference type="Proteomes" id="UP001058974">
    <property type="component" value="Chromosome 7"/>
</dbReference>
<keyword evidence="4" id="KW-1133">Transmembrane helix</keyword>
<proteinExistence type="predicted"/>
<evidence type="ECO:0000256" key="5">
    <source>
        <dbReference type="ARBA" id="ARBA00023136"/>
    </source>
</evidence>
<evidence type="ECO:0000256" key="3">
    <source>
        <dbReference type="ARBA" id="ARBA00022842"/>
    </source>
</evidence>
<dbReference type="Gene3D" id="3.40.1110.10">
    <property type="entry name" value="Calcium-transporting ATPase, cytoplasmic domain N"/>
    <property type="match status" value="1"/>
</dbReference>
<sequence length="209" mass="22922">MVRSQLPGVVSVLTGFIRSPVQGPTSTGVAGLVRLTGDLGNRLSEEEWKEIFLCLKDAATSTVPGFLKVLRTMSNVEVLKFSHSPATYVVSRTKNYIAMQLLILQSAIEHYDNVNSAAYEDDSHGRDGRHGYLCSDKTGTLTVTKILLRLENQDAIDTAIVVTLADPKEARAGVQEVHFLPLNPTNKRTSVTYTDQEVKIHRVSKGAPE</sequence>
<dbReference type="SUPFAM" id="SSF81660">
    <property type="entry name" value="Metal cation-transporting ATPase, ATP-binding domain N"/>
    <property type="match status" value="1"/>
</dbReference>
<evidence type="ECO:0000313" key="7">
    <source>
        <dbReference type="Proteomes" id="UP001058974"/>
    </source>
</evidence>
<keyword evidence="7" id="KW-1185">Reference proteome</keyword>
<name>A0A9D5A0V3_PEA</name>
<dbReference type="PROSITE" id="PS00154">
    <property type="entry name" value="ATPASE_E1_E2"/>
    <property type="match status" value="1"/>
</dbReference>
<protein>
    <submittedName>
        <fullName evidence="6">Uncharacterized protein</fullName>
    </submittedName>
</protein>
<keyword evidence="5" id="KW-0472">Membrane</keyword>
<evidence type="ECO:0000256" key="4">
    <source>
        <dbReference type="ARBA" id="ARBA00022989"/>
    </source>
</evidence>
<comment type="caution">
    <text evidence="6">The sequence shown here is derived from an EMBL/GenBank/DDBJ whole genome shotgun (WGS) entry which is preliminary data.</text>
</comment>
<keyword evidence="2" id="KW-0812">Transmembrane</keyword>